<comment type="caution">
    <text evidence="1">The sequence shown here is derived from an EMBL/GenBank/DDBJ whole genome shotgun (WGS) entry which is preliminary data.</text>
</comment>
<dbReference type="Proteomes" id="UP000240904">
    <property type="component" value="Unassembled WGS sequence"/>
</dbReference>
<proteinExistence type="predicted"/>
<evidence type="ECO:0000313" key="1">
    <source>
        <dbReference type="EMBL" id="PSW06024.1"/>
    </source>
</evidence>
<dbReference type="OrthoDB" id="5812951at2"/>
<gene>
    <name evidence="1" type="ORF">C9I89_05775</name>
</gene>
<protein>
    <submittedName>
        <fullName evidence="1">Uncharacterized protein</fullName>
    </submittedName>
</protein>
<keyword evidence="2" id="KW-1185">Reference proteome</keyword>
<sequence>MTMTSSDVSKKKAVDFQFQSLQGCDEQDAAYYLVFEQSVPCFHSLKKQRIQLDDENRFPIKVIATDCAVTEIEVDFPLAFYRSCQRTEIFDLLLSLKEQCSHYTFNMRLNLDDIASNYEVNDIAKLCIVAGADNLTLVVDGKLSEQEESYIVLISNLLKSLFVADSCGLVFAGLTAPQEIDKLVALSKEVLGEAWVGNKQLRFEY</sequence>
<reference evidence="1 2" key="1">
    <citation type="submission" date="2018-03" db="EMBL/GenBank/DDBJ databases">
        <title>Whole genome sequencing of Histamine producing bacteria.</title>
        <authorList>
            <person name="Butler K."/>
        </authorList>
    </citation>
    <scope>NUCLEOTIDE SEQUENCE [LARGE SCALE GENOMIC DNA]</scope>
    <source>
        <strain evidence="1 2">DSM 16190</strain>
    </source>
</reference>
<name>A0A2T3N1E9_9GAMM</name>
<accession>A0A2T3N1E9</accession>
<dbReference type="AlphaFoldDB" id="A0A2T3N1E9"/>
<organism evidence="1 2">
    <name type="scientific">Photobacterium lipolyticum</name>
    <dbReference type="NCBI Taxonomy" id="266810"/>
    <lineage>
        <taxon>Bacteria</taxon>
        <taxon>Pseudomonadati</taxon>
        <taxon>Pseudomonadota</taxon>
        <taxon>Gammaproteobacteria</taxon>
        <taxon>Vibrionales</taxon>
        <taxon>Vibrionaceae</taxon>
        <taxon>Photobacterium</taxon>
    </lineage>
</organism>
<dbReference type="RefSeq" id="WP_107282404.1">
    <property type="nucleotide sequence ID" value="NZ_PYMC01000003.1"/>
</dbReference>
<dbReference type="EMBL" id="PYMC01000003">
    <property type="protein sequence ID" value="PSW06024.1"/>
    <property type="molecule type" value="Genomic_DNA"/>
</dbReference>
<evidence type="ECO:0000313" key="2">
    <source>
        <dbReference type="Proteomes" id="UP000240904"/>
    </source>
</evidence>